<reference evidence="5" key="1">
    <citation type="submission" date="2022-07" db="EMBL/GenBank/DDBJ databases">
        <authorList>
            <person name="Trinca V."/>
            <person name="Uliana J.V.C."/>
            <person name="Torres T.T."/>
            <person name="Ward R.J."/>
            <person name="Monesi N."/>
        </authorList>
    </citation>
    <scope>NUCLEOTIDE SEQUENCE</scope>
    <source>
        <strain evidence="5">HSMRA1968</strain>
        <tissue evidence="5">Whole embryos</tissue>
    </source>
</reference>
<feature type="compositionally biased region" description="Polar residues" evidence="3">
    <location>
        <begin position="94"/>
        <end position="107"/>
    </location>
</feature>
<evidence type="ECO:0000256" key="2">
    <source>
        <dbReference type="ARBA" id="ARBA00023242"/>
    </source>
</evidence>
<dbReference type="Pfam" id="PF05965">
    <property type="entry name" value="FYRC"/>
    <property type="match status" value="1"/>
</dbReference>
<organism evidence="5 6">
    <name type="scientific">Pseudolycoriella hygida</name>
    <dbReference type="NCBI Taxonomy" id="35572"/>
    <lineage>
        <taxon>Eukaryota</taxon>
        <taxon>Metazoa</taxon>
        <taxon>Ecdysozoa</taxon>
        <taxon>Arthropoda</taxon>
        <taxon>Hexapoda</taxon>
        <taxon>Insecta</taxon>
        <taxon>Pterygota</taxon>
        <taxon>Neoptera</taxon>
        <taxon>Endopterygota</taxon>
        <taxon>Diptera</taxon>
        <taxon>Nematocera</taxon>
        <taxon>Sciaroidea</taxon>
        <taxon>Sciaridae</taxon>
        <taxon>Pseudolycoriella</taxon>
    </lineage>
</organism>
<comment type="subcellular location">
    <subcellularLocation>
        <location evidence="1">Nucleus</location>
    </subcellularLocation>
</comment>
<proteinExistence type="predicted"/>
<dbReference type="InterPro" id="IPR003889">
    <property type="entry name" value="FYrich_C"/>
</dbReference>
<dbReference type="Proteomes" id="UP001151699">
    <property type="component" value="Chromosome A"/>
</dbReference>
<dbReference type="InterPro" id="IPR040092">
    <property type="entry name" value="TBRG1"/>
</dbReference>
<keyword evidence="6" id="KW-1185">Reference proteome</keyword>
<feature type="domain" description="INO80 complex subunit E N-terminal" evidence="4">
    <location>
        <begin position="15"/>
        <end position="62"/>
    </location>
</feature>
<accession>A0A9Q0NE51</accession>
<protein>
    <submittedName>
        <fullName evidence="5">Transforming growth factor beta regulator 1</fullName>
    </submittedName>
</protein>
<dbReference type="PROSITE" id="PS51543">
    <property type="entry name" value="FYRC"/>
    <property type="match status" value="1"/>
</dbReference>
<evidence type="ECO:0000313" key="6">
    <source>
        <dbReference type="Proteomes" id="UP001151699"/>
    </source>
</evidence>
<dbReference type="Gene3D" id="3.30.160.360">
    <property type="match status" value="1"/>
</dbReference>
<dbReference type="EMBL" id="WJQU01000001">
    <property type="protein sequence ID" value="KAJ6648629.1"/>
    <property type="molecule type" value="Genomic_DNA"/>
</dbReference>
<dbReference type="GO" id="GO:0005634">
    <property type="term" value="C:nucleus"/>
    <property type="evidence" value="ECO:0007669"/>
    <property type="project" value="UniProtKB-SubCell"/>
</dbReference>
<dbReference type="PANTHER" id="PTHR22715:SF0">
    <property type="entry name" value="TRANSFORMING GROWTH FACTOR BETA REGULATOR 1"/>
    <property type="match status" value="1"/>
</dbReference>
<dbReference type="InterPro" id="IPR003888">
    <property type="entry name" value="FYrich_N"/>
</dbReference>
<keyword evidence="2" id="KW-0539">Nucleus</keyword>
<dbReference type="InterPro" id="IPR056515">
    <property type="entry name" value="INO80E_N"/>
</dbReference>
<name>A0A9Q0NE51_9DIPT</name>
<dbReference type="PROSITE" id="PS51542">
    <property type="entry name" value="FYRN"/>
    <property type="match status" value="1"/>
</dbReference>
<dbReference type="PANTHER" id="PTHR22715">
    <property type="entry name" value="TRANSFORMING GROWTH FACTOR BETA REGULATED GENE 1"/>
    <property type="match status" value="1"/>
</dbReference>
<comment type="caution">
    <text evidence="5">The sequence shown here is derived from an EMBL/GenBank/DDBJ whole genome shotgun (WGS) entry which is preliminary data.</text>
</comment>
<evidence type="ECO:0000259" key="4">
    <source>
        <dbReference type="Pfam" id="PF24237"/>
    </source>
</evidence>
<sequence>MANNHFYNVQQQNIKYKKKYLRLKKTIKNLVFTNAALCDQVVQIQENILCVKEERRFLFKRLMELDTDLLNELKPMKTEDGGTVAKKIKKRSNSDASSKSRVSSTTKAPKKAEPTQPFVQTISINQNGRPIYPITIGNLSIHDLGAIIVDRPDYHTENWVYPVGYTSTRIYAHIKEPHRKCLYTCKISDCGDFPRFEILPESLPEYAIAGPSADLCHAVLLQTMNNHLDGRDLPVIPQGEYFFGLAHPAVATLLQSSTAIKELANFKEFPNDIFTVERENDPTISFEALQKYLMPLSTYHTVPMVKDELPDELLEQSDGTSCSFNLP</sequence>
<dbReference type="GO" id="GO:0051726">
    <property type="term" value="P:regulation of cell cycle"/>
    <property type="evidence" value="ECO:0007669"/>
    <property type="project" value="TreeGrafter"/>
</dbReference>
<dbReference type="AlphaFoldDB" id="A0A9Q0NE51"/>
<evidence type="ECO:0000256" key="3">
    <source>
        <dbReference type="SAM" id="MobiDB-lite"/>
    </source>
</evidence>
<dbReference type="SMART" id="SM00541">
    <property type="entry name" value="FYRN"/>
    <property type="match status" value="1"/>
</dbReference>
<dbReference type="Pfam" id="PF05964">
    <property type="entry name" value="FYRN"/>
    <property type="match status" value="1"/>
</dbReference>
<evidence type="ECO:0000256" key="1">
    <source>
        <dbReference type="ARBA" id="ARBA00004123"/>
    </source>
</evidence>
<dbReference type="Pfam" id="PF24237">
    <property type="entry name" value="INO80E"/>
    <property type="match status" value="1"/>
</dbReference>
<gene>
    <name evidence="5" type="primary">tbrg1</name>
    <name evidence="5" type="ORF">Bhyg_03860</name>
</gene>
<feature type="region of interest" description="Disordered" evidence="3">
    <location>
        <begin position="81"/>
        <end position="117"/>
    </location>
</feature>
<evidence type="ECO:0000313" key="5">
    <source>
        <dbReference type="EMBL" id="KAJ6648629.1"/>
    </source>
</evidence>
<dbReference type="OrthoDB" id="285793at2759"/>